<feature type="compositionally biased region" description="Basic and acidic residues" evidence="1">
    <location>
        <begin position="258"/>
        <end position="271"/>
    </location>
</feature>
<proteinExistence type="predicted"/>
<evidence type="ECO:0000313" key="3">
    <source>
        <dbReference type="Proteomes" id="UP001165083"/>
    </source>
</evidence>
<feature type="compositionally biased region" description="Basic and acidic residues" evidence="1">
    <location>
        <begin position="152"/>
        <end position="162"/>
    </location>
</feature>
<comment type="caution">
    <text evidence="2">The sequence shown here is derived from an EMBL/GenBank/DDBJ whole genome shotgun (WGS) entry which is preliminary data.</text>
</comment>
<organism evidence="2 3">
    <name type="scientific">Phytophthora lilii</name>
    <dbReference type="NCBI Taxonomy" id="2077276"/>
    <lineage>
        <taxon>Eukaryota</taxon>
        <taxon>Sar</taxon>
        <taxon>Stramenopiles</taxon>
        <taxon>Oomycota</taxon>
        <taxon>Peronosporomycetes</taxon>
        <taxon>Peronosporales</taxon>
        <taxon>Peronosporaceae</taxon>
        <taxon>Phytophthora</taxon>
    </lineage>
</organism>
<dbReference type="OrthoDB" id="439808at2759"/>
<feature type="compositionally biased region" description="Basic and acidic residues" evidence="1">
    <location>
        <begin position="238"/>
        <end position="248"/>
    </location>
</feature>
<protein>
    <submittedName>
        <fullName evidence="2">Unnamed protein product</fullName>
    </submittedName>
</protein>
<feature type="compositionally biased region" description="Basic and acidic residues" evidence="1">
    <location>
        <begin position="38"/>
        <end position="103"/>
    </location>
</feature>
<feature type="compositionally biased region" description="Basic and acidic residues" evidence="1">
    <location>
        <begin position="169"/>
        <end position="214"/>
    </location>
</feature>
<dbReference type="Proteomes" id="UP001165083">
    <property type="component" value="Unassembled WGS sequence"/>
</dbReference>
<feature type="compositionally biased region" description="Acidic residues" evidence="1">
    <location>
        <begin position="291"/>
        <end position="300"/>
    </location>
</feature>
<accession>A0A9W6TL17</accession>
<name>A0A9W6TL17_9STRA</name>
<feature type="region of interest" description="Disordered" evidence="1">
    <location>
        <begin position="1"/>
        <end position="112"/>
    </location>
</feature>
<evidence type="ECO:0000256" key="1">
    <source>
        <dbReference type="SAM" id="MobiDB-lite"/>
    </source>
</evidence>
<dbReference type="EMBL" id="BSXW01000223">
    <property type="protein sequence ID" value="GMF15456.1"/>
    <property type="molecule type" value="Genomic_DNA"/>
</dbReference>
<evidence type="ECO:0000313" key="2">
    <source>
        <dbReference type="EMBL" id="GMF15456.1"/>
    </source>
</evidence>
<reference evidence="2" key="1">
    <citation type="submission" date="2023-04" db="EMBL/GenBank/DDBJ databases">
        <title>Phytophthora lilii NBRC 32176.</title>
        <authorList>
            <person name="Ichikawa N."/>
            <person name="Sato H."/>
            <person name="Tonouchi N."/>
        </authorList>
    </citation>
    <scope>NUCLEOTIDE SEQUENCE</scope>
    <source>
        <strain evidence="2">NBRC 32176</strain>
    </source>
</reference>
<keyword evidence="3" id="KW-1185">Reference proteome</keyword>
<feature type="region of interest" description="Disordered" evidence="1">
    <location>
        <begin position="135"/>
        <end position="300"/>
    </location>
</feature>
<gene>
    <name evidence="2" type="ORF">Plil01_000531500</name>
</gene>
<sequence>MAQNLGFARGGTSSWADDDDVDLQPLPAAPKIAHPRRGYQDDRRGGHQDDRRGGYDDRRGGYQDDRRGGYGDRRGGYDDRRGGYDDRRGGYEERRAPREERTKNPVPDVGPWKVRVGWLAGCCWSWVTDRRLESYDAPRERPRLTLMPRSTSTEKKESDAHKPSIFGDAKPRDENAYLERKKARDLERKAKAKEEKEAKAKAKLEKEAKAKADAEPAVLSRKGSHEEGPRGSRGRGRGRGDRRPDGGRGRGAPVKENAPARKAEPRPKRTEPPTTKISAPTPAKTANVFDLLDDSDSDSD</sequence>
<dbReference type="AlphaFoldDB" id="A0A9W6TL17"/>